<gene>
    <name evidence="4" type="ORF">M569_09489</name>
</gene>
<feature type="region of interest" description="Disordered" evidence="1">
    <location>
        <begin position="173"/>
        <end position="201"/>
    </location>
</feature>
<dbReference type="GO" id="GO:0005525">
    <property type="term" value="F:GTP binding"/>
    <property type="evidence" value="ECO:0007669"/>
    <property type="project" value="InterPro"/>
</dbReference>
<dbReference type="EMBL" id="AUSU01004323">
    <property type="protein sequence ID" value="EPS65290.1"/>
    <property type="molecule type" value="Genomic_DNA"/>
</dbReference>
<dbReference type="InterPro" id="IPR027417">
    <property type="entry name" value="P-loop_NTPase"/>
</dbReference>
<feature type="domain" description="Tr-type G" evidence="2">
    <location>
        <begin position="15"/>
        <end position="87"/>
    </location>
</feature>
<evidence type="ECO:0000256" key="1">
    <source>
        <dbReference type="SAM" id="MobiDB-lite"/>
    </source>
</evidence>
<dbReference type="PANTHER" id="PTHR43834:SF6">
    <property type="entry name" value="GTPASE DER"/>
    <property type="match status" value="1"/>
</dbReference>
<dbReference type="PANTHER" id="PTHR43834">
    <property type="entry name" value="GTPASE DER"/>
    <property type="match status" value="1"/>
</dbReference>
<protein>
    <submittedName>
        <fullName evidence="4">Uncharacterized protein</fullName>
    </submittedName>
</protein>
<dbReference type="SUPFAM" id="SSF52540">
    <property type="entry name" value="P-loop containing nucleoside triphosphate hydrolases"/>
    <property type="match status" value="1"/>
</dbReference>
<name>S8CEK6_9LAMI</name>
<dbReference type="Pfam" id="PF14714">
    <property type="entry name" value="KH_dom-like"/>
    <property type="match status" value="1"/>
</dbReference>
<keyword evidence="5" id="KW-1185">Reference proteome</keyword>
<dbReference type="OrthoDB" id="8954335at2759"/>
<dbReference type="AlphaFoldDB" id="S8CEK6"/>
<dbReference type="InterPro" id="IPR032859">
    <property type="entry name" value="KH_dom-like"/>
</dbReference>
<dbReference type="Proteomes" id="UP000015453">
    <property type="component" value="Unassembled WGS sequence"/>
</dbReference>
<evidence type="ECO:0000259" key="3">
    <source>
        <dbReference type="Pfam" id="PF14714"/>
    </source>
</evidence>
<feature type="non-terminal residue" evidence="4">
    <location>
        <position position="1"/>
    </location>
</feature>
<dbReference type="InterPro" id="IPR015946">
    <property type="entry name" value="KH_dom-like_a/b"/>
</dbReference>
<dbReference type="Gene3D" id="3.40.50.300">
    <property type="entry name" value="P-loop containing nucleotide triphosphate hydrolases"/>
    <property type="match status" value="1"/>
</dbReference>
<evidence type="ECO:0000259" key="2">
    <source>
        <dbReference type="Pfam" id="PF00009"/>
    </source>
</evidence>
<proteinExistence type="predicted"/>
<accession>S8CEK6</accession>
<dbReference type="Pfam" id="PF00009">
    <property type="entry name" value="GTP_EFTU"/>
    <property type="match status" value="1"/>
</dbReference>
<feature type="domain" description="GTPase Der C-terminal KH-domain-like" evidence="3">
    <location>
        <begin position="93"/>
        <end position="172"/>
    </location>
</feature>
<reference evidence="4 5" key="1">
    <citation type="journal article" date="2013" name="BMC Genomics">
        <title>The miniature genome of a carnivorous plant Genlisea aurea contains a low number of genes and short non-coding sequences.</title>
        <authorList>
            <person name="Leushkin E.V."/>
            <person name="Sutormin R.A."/>
            <person name="Nabieva E.R."/>
            <person name="Penin A.A."/>
            <person name="Kondrashov A.S."/>
            <person name="Logacheva M.D."/>
        </authorList>
    </citation>
    <scope>NUCLEOTIDE SEQUENCE [LARGE SCALE GENOMIC DNA]</scope>
</reference>
<evidence type="ECO:0000313" key="5">
    <source>
        <dbReference type="Proteomes" id="UP000015453"/>
    </source>
</evidence>
<evidence type="ECO:0000313" key="4">
    <source>
        <dbReference type="EMBL" id="EPS65290.1"/>
    </source>
</evidence>
<comment type="caution">
    <text evidence="4">The sequence shown here is derived from an EMBL/GenBank/DDBJ whole genome shotgun (WGS) entry which is preliminary data.</text>
</comment>
<feature type="non-terminal residue" evidence="4">
    <location>
        <position position="201"/>
    </location>
</feature>
<dbReference type="Gene3D" id="3.30.300.20">
    <property type="match status" value="1"/>
</dbReference>
<dbReference type="InterPro" id="IPR000795">
    <property type="entry name" value="T_Tr_GTP-bd_dom"/>
</dbReference>
<sequence>ILKSKRSLKHAEVAIARRAVEEGRGLVVVVNKMDLLKGKKPYESVVKAVPEEIQTVIPHVTGIPVVFVSAIEGRGRTAAMRQVVETYEKWCSRLPTARLNRWLRKVMGRHSFKDQSAQPKVKYFTQVKARPPTFVAFVSGQTQLLDAEVRFMMKSLKEDFDLGGIPIRITQRGVEKNKGRRSGKTIRTMKRKERMVSEKRT</sequence>
<dbReference type="GO" id="GO:0003924">
    <property type="term" value="F:GTPase activity"/>
    <property type="evidence" value="ECO:0007669"/>
    <property type="project" value="InterPro"/>
</dbReference>
<organism evidence="4 5">
    <name type="scientific">Genlisea aurea</name>
    <dbReference type="NCBI Taxonomy" id="192259"/>
    <lineage>
        <taxon>Eukaryota</taxon>
        <taxon>Viridiplantae</taxon>
        <taxon>Streptophyta</taxon>
        <taxon>Embryophyta</taxon>
        <taxon>Tracheophyta</taxon>
        <taxon>Spermatophyta</taxon>
        <taxon>Magnoliopsida</taxon>
        <taxon>eudicotyledons</taxon>
        <taxon>Gunneridae</taxon>
        <taxon>Pentapetalae</taxon>
        <taxon>asterids</taxon>
        <taxon>lamiids</taxon>
        <taxon>Lamiales</taxon>
        <taxon>Lentibulariaceae</taxon>
        <taxon>Genlisea</taxon>
    </lineage>
</organism>
<feature type="compositionally biased region" description="Basic residues" evidence="1">
    <location>
        <begin position="178"/>
        <end position="193"/>
    </location>
</feature>